<evidence type="ECO:0000313" key="3">
    <source>
        <dbReference type="Proteomes" id="UP000182860"/>
    </source>
</evidence>
<dbReference type="GO" id="GO:0008270">
    <property type="term" value="F:zinc ion binding"/>
    <property type="evidence" value="ECO:0007669"/>
    <property type="project" value="TreeGrafter"/>
</dbReference>
<dbReference type="Proteomes" id="UP000182860">
    <property type="component" value="Unassembled WGS sequence"/>
</dbReference>
<dbReference type="InterPro" id="IPR016195">
    <property type="entry name" value="Pol/histidinol_Pase-like"/>
</dbReference>
<dbReference type="PANTHER" id="PTHR36928:SF1">
    <property type="entry name" value="PHOSPHATASE YCDX-RELATED"/>
    <property type="match status" value="1"/>
</dbReference>
<dbReference type="SUPFAM" id="SSF89550">
    <property type="entry name" value="PHP domain-like"/>
    <property type="match status" value="1"/>
</dbReference>
<comment type="caution">
    <text evidence="2">The sequence shown here is derived from an EMBL/GenBank/DDBJ whole genome shotgun (WGS) entry which is preliminary data.</text>
</comment>
<reference evidence="2 3" key="1">
    <citation type="journal article" date="2016" name="Environ. Microbiol.">
        <title>Genomic resolution of a cold subsurface aquifer community provides metabolic insights for novel microbes adapted to high CO concentrations.</title>
        <authorList>
            <person name="Probst A.J."/>
            <person name="Castelle C.J."/>
            <person name="Singh A."/>
            <person name="Brown C.T."/>
            <person name="Anantharaman K."/>
            <person name="Sharon I."/>
            <person name="Hug L.A."/>
            <person name="Burstein D."/>
            <person name="Emerson J.B."/>
            <person name="Thomas B.C."/>
            <person name="Banfield J.F."/>
        </authorList>
    </citation>
    <scope>NUCLEOTIDE SEQUENCE [LARGE SCALE GENOMIC DNA]</scope>
    <source>
        <strain evidence="2">CG1_02_41_21</strain>
    </source>
</reference>
<dbReference type="Pfam" id="PF02811">
    <property type="entry name" value="PHP"/>
    <property type="match status" value="1"/>
</dbReference>
<dbReference type="GO" id="GO:0005829">
    <property type="term" value="C:cytosol"/>
    <property type="evidence" value="ECO:0007669"/>
    <property type="project" value="TreeGrafter"/>
</dbReference>
<dbReference type="InterPro" id="IPR003141">
    <property type="entry name" value="Pol/His_phosphatase_N"/>
</dbReference>
<name>A0A1J4TB55_9BACT</name>
<dbReference type="InterPro" id="IPR050243">
    <property type="entry name" value="PHP_phosphatase"/>
</dbReference>
<accession>A0A1J4TB55</accession>
<proteinExistence type="predicted"/>
<organism evidence="2 3">
    <name type="scientific">Candidatus Falkowbacteria bacterium CG1_02_41_21</name>
    <dbReference type="NCBI Taxonomy" id="1805147"/>
    <lineage>
        <taxon>Bacteria</taxon>
        <taxon>Candidatus Falkowiibacteriota</taxon>
    </lineage>
</organism>
<dbReference type="GO" id="GO:0042578">
    <property type="term" value="F:phosphoric ester hydrolase activity"/>
    <property type="evidence" value="ECO:0007669"/>
    <property type="project" value="TreeGrafter"/>
</dbReference>
<evidence type="ECO:0000259" key="1">
    <source>
        <dbReference type="SMART" id="SM00481"/>
    </source>
</evidence>
<dbReference type="EMBL" id="MNUV01000015">
    <property type="protein sequence ID" value="OIO08123.1"/>
    <property type="molecule type" value="Genomic_DNA"/>
</dbReference>
<protein>
    <recommendedName>
        <fullName evidence="1">Polymerase/histidinol phosphatase N-terminal domain-containing protein</fullName>
    </recommendedName>
</protein>
<dbReference type="SMART" id="SM00481">
    <property type="entry name" value="POLIIIAc"/>
    <property type="match status" value="1"/>
</dbReference>
<dbReference type="GO" id="GO:0071978">
    <property type="term" value="P:bacterial-type flagellum-dependent swarming motility"/>
    <property type="evidence" value="ECO:0007669"/>
    <property type="project" value="TreeGrafter"/>
</dbReference>
<gene>
    <name evidence="2" type="ORF">AUJ35_00840</name>
</gene>
<dbReference type="AlphaFoldDB" id="A0A1J4TB55"/>
<feature type="domain" description="Polymerase/histidinol phosphatase N-terminal" evidence="1">
    <location>
        <begin position="4"/>
        <end position="79"/>
    </location>
</feature>
<dbReference type="InterPro" id="IPR004013">
    <property type="entry name" value="PHP_dom"/>
</dbReference>
<dbReference type="Gene3D" id="3.20.20.140">
    <property type="entry name" value="Metal-dependent hydrolases"/>
    <property type="match status" value="1"/>
</dbReference>
<sequence>MLKIDLHIHTVASGHAHNTILEYMNQAKKLKMKAIGISDHGPNVADAIISELYFRTLRQIPRKIGGLLIFKGIEANIINENGDIDISDGTIESLDYVMANFHKNTDYQDRGKKLNTEVILKTIKSGKVNIISHPFLTKSFNIDIKRMSEEACKNNVLLELNLYYLSKSKNNPDIIPNIKIMVDVVKQYKKKFIIGSDAHNIWELADDSSLKAIKKQIGLTDNLIINNYPQELFKLLKIS</sequence>
<evidence type="ECO:0000313" key="2">
    <source>
        <dbReference type="EMBL" id="OIO08123.1"/>
    </source>
</evidence>
<dbReference type="PANTHER" id="PTHR36928">
    <property type="entry name" value="PHOSPHATASE YCDX-RELATED"/>
    <property type="match status" value="1"/>
</dbReference>